<gene>
    <name evidence="1" type="ORF">GA0061080_102227</name>
</gene>
<dbReference type="AlphaFoldDB" id="A0A1C4BLM0"/>
<dbReference type="OrthoDB" id="7058586at2"/>
<evidence type="ECO:0000313" key="2">
    <source>
        <dbReference type="Proteomes" id="UP000199698"/>
    </source>
</evidence>
<reference evidence="2" key="1">
    <citation type="submission" date="2016-08" db="EMBL/GenBank/DDBJ databases">
        <authorList>
            <person name="Varghese N."/>
            <person name="Submissions Spin"/>
        </authorList>
    </citation>
    <scope>NUCLEOTIDE SEQUENCE [LARGE SCALE GENOMIC DNA]</scope>
    <source>
        <strain evidence="2">R-53144</strain>
    </source>
</reference>
<protein>
    <submittedName>
        <fullName evidence="1">Uncharacterized protein</fullName>
    </submittedName>
</protein>
<dbReference type="STRING" id="1798183.GA0061080_102227"/>
<proteinExistence type="predicted"/>
<evidence type="ECO:0000313" key="1">
    <source>
        <dbReference type="EMBL" id="SCC07806.1"/>
    </source>
</evidence>
<accession>A0A1C4BLM0</accession>
<sequence length="138" mass="15716">MMKKADILNQLNNDAALQQHIQIVCVKIIDYICSISNKNAFKYISYNSLCKKTKSSPEDIFQAISAMIKNGLPVLDIKFEFIEFEDSAPIEIPSEDIIEARITNIFIHPDTGEPVESFKNKIFIYFSLSDFGKEIVCD</sequence>
<dbReference type="RefSeq" id="WP_141683108.1">
    <property type="nucleotide sequence ID" value="NZ_FMBA01000022.1"/>
</dbReference>
<dbReference type="Proteomes" id="UP000199698">
    <property type="component" value="Unassembled WGS sequence"/>
</dbReference>
<keyword evidence="2" id="KW-1185">Reference proteome</keyword>
<organism evidence="1 2">
    <name type="scientific">Gilliamella intestini</name>
    <dbReference type="NCBI Taxonomy" id="1798183"/>
    <lineage>
        <taxon>Bacteria</taxon>
        <taxon>Pseudomonadati</taxon>
        <taxon>Pseudomonadota</taxon>
        <taxon>Gammaproteobacteria</taxon>
        <taxon>Orbales</taxon>
        <taxon>Orbaceae</taxon>
        <taxon>Gilliamella</taxon>
    </lineage>
</organism>
<dbReference type="EMBL" id="FMBA01000022">
    <property type="protein sequence ID" value="SCC07806.1"/>
    <property type="molecule type" value="Genomic_DNA"/>
</dbReference>
<name>A0A1C4BLM0_9GAMM</name>